<gene>
    <name evidence="2" type="ORF">GF339_01790</name>
</gene>
<name>A0A9D5JS62_9BACT</name>
<evidence type="ECO:0000313" key="2">
    <source>
        <dbReference type="EMBL" id="MBD3323283.1"/>
    </source>
</evidence>
<keyword evidence="1" id="KW-0812">Transmembrane</keyword>
<dbReference type="Proteomes" id="UP000649604">
    <property type="component" value="Unassembled WGS sequence"/>
</dbReference>
<evidence type="ECO:0000313" key="3">
    <source>
        <dbReference type="Proteomes" id="UP000649604"/>
    </source>
</evidence>
<evidence type="ECO:0000256" key="1">
    <source>
        <dbReference type="SAM" id="Phobius"/>
    </source>
</evidence>
<organism evidence="2 3">
    <name type="scientific">candidate division KSB3 bacterium</name>
    <dbReference type="NCBI Taxonomy" id="2044937"/>
    <lineage>
        <taxon>Bacteria</taxon>
        <taxon>candidate division KSB3</taxon>
    </lineage>
</organism>
<accession>A0A9D5JS62</accession>
<dbReference type="EMBL" id="WJJP01000049">
    <property type="protein sequence ID" value="MBD3323283.1"/>
    <property type="molecule type" value="Genomic_DNA"/>
</dbReference>
<feature type="transmembrane region" description="Helical" evidence="1">
    <location>
        <begin position="33"/>
        <end position="59"/>
    </location>
</feature>
<dbReference type="InterPro" id="IPR018770">
    <property type="entry name" value="ChloroindolylP_hydrolase"/>
</dbReference>
<dbReference type="Pfam" id="PF10112">
    <property type="entry name" value="Halogen_Hydrol"/>
    <property type="match status" value="1"/>
</dbReference>
<keyword evidence="1" id="KW-1133">Transmembrane helix</keyword>
<dbReference type="AlphaFoldDB" id="A0A9D5JS62"/>
<evidence type="ECO:0008006" key="4">
    <source>
        <dbReference type="Google" id="ProtNLM"/>
    </source>
</evidence>
<keyword evidence="1" id="KW-0472">Membrane</keyword>
<protein>
    <recommendedName>
        <fullName evidence="4">5-bromo-4-chloroindolyl phosphate hydrolase</fullName>
    </recommendedName>
</protein>
<comment type="caution">
    <text evidence="2">The sequence shown here is derived from an EMBL/GenBank/DDBJ whole genome shotgun (WGS) entry which is preliminary data.</text>
</comment>
<proteinExistence type="predicted"/>
<sequence length="202" mass="22767">MLRAILLLASNIPAALLSGAIFVFALFVMQFETGLACLVALCSYVIAGVWIFPSANILVTEKRPKSTFNAVLKETDRKVKHLRTLPYKIQNPDVRKQISNIYEIAAKIVTAMKQYPEDAVTARQFASYYLDSTIRIIEQYIALSEHTPYSAEVLRSVERVEATFDTIQAAFEKQLANLLRNEMLDLDTEIAVLEETLDLEGF</sequence>
<feature type="transmembrane region" description="Helical" evidence="1">
    <location>
        <begin position="5"/>
        <end position="27"/>
    </location>
</feature>
<reference evidence="2" key="1">
    <citation type="submission" date="2019-11" db="EMBL/GenBank/DDBJ databases">
        <title>Microbial mats filling the niche in hypersaline microbial mats.</title>
        <authorList>
            <person name="Wong H.L."/>
            <person name="Macleod F.I."/>
            <person name="White R.A. III"/>
            <person name="Burns B.P."/>
        </authorList>
    </citation>
    <scope>NUCLEOTIDE SEQUENCE</scope>
    <source>
        <strain evidence="2">Rbin_158</strain>
    </source>
</reference>